<reference evidence="2" key="1">
    <citation type="submission" date="2020-08" db="EMBL/GenBank/DDBJ databases">
        <title>Whole genome shotgun sequence of Polymorphospora rubra NBRC 101157.</title>
        <authorList>
            <person name="Komaki H."/>
            <person name="Tamura T."/>
        </authorList>
    </citation>
    <scope>NUCLEOTIDE SEQUENCE</scope>
    <source>
        <strain evidence="2">NBRC 101157</strain>
    </source>
</reference>
<gene>
    <name evidence="2" type="ORF">Prubr_11500</name>
</gene>
<feature type="region of interest" description="Disordered" evidence="1">
    <location>
        <begin position="1"/>
        <end position="21"/>
    </location>
</feature>
<keyword evidence="3" id="KW-1185">Reference proteome</keyword>
<dbReference type="KEGG" id="pry:Prubr_11500"/>
<dbReference type="Proteomes" id="UP000680866">
    <property type="component" value="Chromosome"/>
</dbReference>
<proteinExistence type="predicted"/>
<evidence type="ECO:0000256" key="1">
    <source>
        <dbReference type="SAM" id="MobiDB-lite"/>
    </source>
</evidence>
<accession>A0A810MVW6</accession>
<dbReference type="EMBL" id="AP023359">
    <property type="protein sequence ID" value="BCJ64129.1"/>
    <property type="molecule type" value="Genomic_DNA"/>
</dbReference>
<sequence>MQGQMELFATDTPQATPAPPVRTWADVRTGERVTYNVPGSPWCGIWTVRRIERHPHAGYALIVTLVDDDGRTWVSVPHRDADADVDVTA</sequence>
<dbReference type="AlphaFoldDB" id="A0A810MVW6"/>
<dbReference type="RefSeq" id="WP_212822290.1">
    <property type="nucleotide sequence ID" value="NZ_AP023359.1"/>
</dbReference>
<protein>
    <submittedName>
        <fullName evidence="2">Uncharacterized protein</fullName>
    </submittedName>
</protein>
<organism evidence="2 3">
    <name type="scientific">Polymorphospora rubra</name>
    <dbReference type="NCBI Taxonomy" id="338584"/>
    <lineage>
        <taxon>Bacteria</taxon>
        <taxon>Bacillati</taxon>
        <taxon>Actinomycetota</taxon>
        <taxon>Actinomycetes</taxon>
        <taxon>Micromonosporales</taxon>
        <taxon>Micromonosporaceae</taxon>
        <taxon>Polymorphospora</taxon>
    </lineage>
</organism>
<name>A0A810MVW6_9ACTN</name>
<evidence type="ECO:0000313" key="3">
    <source>
        <dbReference type="Proteomes" id="UP000680866"/>
    </source>
</evidence>
<evidence type="ECO:0000313" key="2">
    <source>
        <dbReference type="EMBL" id="BCJ64129.1"/>
    </source>
</evidence>